<dbReference type="InterPro" id="IPR001810">
    <property type="entry name" value="F-box_dom"/>
</dbReference>
<dbReference type="InterPro" id="IPR036770">
    <property type="entry name" value="Ankyrin_rpt-contain_sf"/>
</dbReference>
<dbReference type="InterPro" id="IPR036047">
    <property type="entry name" value="F-box-like_dom_sf"/>
</dbReference>
<dbReference type="EMBL" id="PDNA01000047">
    <property type="protein sequence ID" value="PGH19425.1"/>
    <property type="molecule type" value="Genomic_DNA"/>
</dbReference>
<feature type="repeat" description="ANK" evidence="3">
    <location>
        <begin position="272"/>
        <end position="304"/>
    </location>
</feature>
<dbReference type="Gene3D" id="1.25.40.20">
    <property type="entry name" value="Ankyrin repeat-containing domain"/>
    <property type="match status" value="1"/>
</dbReference>
<evidence type="ECO:0000313" key="7">
    <source>
        <dbReference type="Proteomes" id="UP000224634"/>
    </source>
</evidence>
<dbReference type="InterPro" id="IPR002110">
    <property type="entry name" value="Ankyrin_rpt"/>
</dbReference>
<reference evidence="6 7" key="1">
    <citation type="submission" date="2017-10" db="EMBL/GenBank/DDBJ databases">
        <title>Comparative genomics in systemic dimorphic fungi from Ajellomycetaceae.</title>
        <authorList>
            <person name="Munoz J.F."/>
            <person name="Mcewen J.G."/>
            <person name="Clay O.K."/>
            <person name="Cuomo C.A."/>
        </authorList>
    </citation>
    <scope>NUCLEOTIDE SEQUENCE [LARGE SCALE GENOMIC DNA]</scope>
    <source>
        <strain evidence="6 7">UAMH7299</strain>
    </source>
</reference>
<feature type="repeat" description="ANK" evidence="3">
    <location>
        <begin position="305"/>
        <end position="337"/>
    </location>
</feature>
<feature type="domain" description="F-box" evidence="5">
    <location>
        <begin position="9"/>
        <end position="57"/>
    </location>
</feature>
<proteinExistence type="predicted"/>
<evidence type="ECO:0000256" key="3">
    <source>
        <dbReference type="PROSITE-ProRule" id="PRU00023"/>
    </source>
</evidence>
<feature type="region of interest" description="Disordered" evidence="4">
    <location>
        <begin position="363"/>
        <end position="397"/>
    </location>
</feature>
<dbReference type="PANTHER" id="PTHR24126">
    <property type="entry name" value="ANKYRIN REPEAT, PH AND SEC7 DOMAIN CONTAINING PROTEIN SECG-RELATED"/>
    <property type="match status" value="1"/>
</dbReference>
<evidence type="ECO:0000256" key="2">
    <source>
        <dbReference type="ARBA" id="ARBA00023043"/>
    </source>
</evidence>
<gene>
    <name evidence="6" type="ORF">AJ80_03925</name>
</gene>
<dbReference type="SUPFAM" id="SSF81383">
    <property type="entry name" value="F-box domain"/>
    <property type="match status" value="1"/>
</dbReference>
<keyword evidence="7" id="KW-1185">Reference proteome</keyword>
<sequence>MSRYQTRPSARLTTIPNELLLDIVDLLQLKDLCKLIQTSRGFWHALADKVDTAAMTATCTCSQPPFYREEKVSILGWAASKGLLGLVDRLLAMGANPLDPWLPGPLTRAARGGHSAVVARFVSVGAHHGKSFTLLDAVWSGDVETVRVLVDSGFNANCGNFTVALQRAVLNGNIDITAFLLDSANAIGRMEQTIQEAGFELLASAIQREDRATVTLLLESGADPLEMCTKGDQYGHTPMLVAVQTGNVEMLRLVAHAIPSPADALSARCETSRMTPLHFAAMDRHSDMVEELVRIGAPIDSKDINNMTPLHLAAMNGDEYIARILVNAGANIQARTSAGRTPQSFAAENAYLECLELLRDARTGNTPRTTTTGTGRGTGRMSRFFDDNTDEDASINGKGAQRLSRLFKSYAEKPLFSKTPRLDS</sequence>
<dbReference type="PANTHER" id="PTHR24126:SF14">
    <property type="entry name" value="ANK_REP_REGION DOMAIN-CONTAINING PROTEIN"/>
    <property type="match status" value="1"/>
</dbReference>
<dbReference type="SUPFAM" id="SSF48403">
    <property type="entry name" value="Ankyrin repeat"/>
    <property type="match status" value="1"/>
</dbReference>
<keyword evidence="2 3" id="KW-0040">ANK repeat</keyword>
<evidence type="ECO:0000256" key="1">
    <source>
        <dbReference type="ARBA" id="ARBA00022737"/>
    </source>
</evidence>
<dbReference type="PROSITE" id="PS50297">
    <property type="entry name" value="ANK_REP_REGION"/>
    <property type="match status" value="2"/>
</dbReference>
<accession>A0A2B7YDT7</accession>
<dbReference type="OrthoDB" id="366390at2759"/>
<comment type="caution">
    <text evidence="6">The sequence shown here is derived from an EMBL/GenBank/DDBJ whole genome shotgun (WGS) entry which is preliminary data.</text>
</comment>
<evidence type="ECO:0000256" key="4">
    <source>
        <dbReference type="SAM" id="MobiDB-lite"/>
    </source>
</evidence>
<protein>
    <recommendedName>
        <fullName evidence="5">F-box domain-containing protein</fullName>
    </recommendedName>
</protein>
<dbReference type="SMART" id="SM00248">
    <property type="entry name" value="ANK"/>
    <property type="match status" value="8"/>
</dbReference>
<dbReference type="CDD" id="cd09917">
    <property type="entry name" value="F-box_SF"/>
    <property type="match status" value="1"/>
</dbReference>
<evidence type="ECO:0000259" key="5">
    <source>
        <dbReference type="PROSITE" id="PS50181"/>
    </source>
</evidence>
<dbReference type="STRING" id="1447883.A0A2B7YDT7"/>
<dbReference type="Proteomes" id="UP000224634">
    <property type="component" value="Unassembled WGS sequence"/>
</dbReference>
<dbReference type="AlphaFoldDB" id="A0A2B7YDT7"/>
<organism evidence="6 7">
    <name type="scientific">Polytolypa hystricis (strain UAMH7299)</name>
    <dbReference type="NCBI Taxonomy" id="1447883"/>
    <lineage>
        <taxon>Eukaryota</taxon>
        <taxon>Fungi</taxon>
        <taxon>Dikarya</taxon>
        <taxon>Ascomycota</taxon>
        <taxon>Pezizomycotina</taxon>
        <taxon>Eurotiomycetes</taxon>
        <taxon>Eurotiomycetidae</taxon>
        <taxon>Onygenales</taxon>
        <taxon>Onygenales incertae sedis</taxon>
        <taxon>Polytolypa</taxon>
    </lineage>
</organism>
<dbReference type="PROSITE" id="PS50181">
    <property type="entry name" value="FBOX"/>
    <property type="match status" value="1"/>
</dbReference>
<evidence type="ECO:0000313" key="6">
    <source>
        <dbReference type="EMBL" id="PGH19425.1"/>
    </source>
</evidence>
<keyword evidence="1" id="KW-0677">Repeat</keyword>
<dbReference type="PROSITE" id="PS50088">
    <property type="entry name" value="ANK_REPEAT"/>
    <property type="match status" value="2"/>
</dbReference>
<name>A0A2B7YDT7_POLH7</name>
<dbReference type="Pfam" id="PF12796">
    <property type="entry name" value="Ank_2"/>
    <property type="match status" value="2"/>
</dbReference>
<feature type="compositionally biased region" description="Low complexity" evidence="4">
    <location>
        <begin position="363"/>
        <end position="373"/>
    </location>
</feature>